<comment type="caution">
    <text evidence="2">The sequence shown here is derived from an EMBL/GenBank/DDBJ whole genome shotgun (WGS) entry which is preliminary data.</text>
</comment>
<dbReference type="EMBL" id="MLJW01002137">
    <property type="protein sequence ID" value="OIQ75530.1"/>
    <property type="molecule type" value="Genomic_DNA"/>
</dbReference>
<evidence type="ECO:0000313" key="2">
    <source>
        <dbReference type="EMBL" id="OIQ75530.1"/>
    </source>
</evidence>
<organism evidence="2">
    <name type="scientific">mine drainage metagenome</name>
    <dbReference type="NCBI Taxonomy" id="410659"/>
    <lineage>
        <taxon>unclassified sequences</taxon>
        <taxon>metagenomes</taxon>
        <taxon>ecological metagenomes</taxon>
    </lineage>
</organism>
<reference evidence="2" key="1">
    <citation type="submission" date="2016-10" db="EMBL/GenBank/DDBJ databases">
        <title>Sequence of Gallionella enrichment culture.</title>
        <authorList>
            <person name="Poehlein A."/>
            <person name="Muehling M."/>
            <person name="Daniel R."/>
        </authorList>
    </citation>
    <scope>NUCLEOTIDE SEQUENCE</scope>
</reference>
<name>A0A1J5PWW1_9ZZZZ</name>
<protein>
    <submittedName>
        <fullName evidence="2">Uncharacterized protein</fullName>
    </submittedName>
</protein>
<sequence length="91" mass="9441">MNSTRNTSPLALRRLPSAPTVHPAASSSAEARRRLFRSSCIAPEVGAVTASSVNIRFGSLSAKGVRIPSSPGVGLPTAARSLLSQNELTRA</sequence>
<gene>
    <name evidence="2" type="ORF">GALL_428000</name>
</gene>
<proteinExistence type="predicted"/>
<evidence type="ECO:0000256" key="1">
    <source>
        <dbReference type="SAM" id="MobiDB-lite"/>
    </source>
</evidence>
<feature type="region of interest" description="Disordered" evidence="1">
    <location>
        <begin position="1"/>
        <end position="29"/>
    </location>
</feature>
<dbReference type="AlphaFoldDB" id="A0A1J5PWW1"/>
<accession>A0A1J5PWW1</accession>